<dbReference type="GO" id="GO:0006508">
    <property type="term" value="P:proteolysis"/>
    <property type="evidence" value="ECO:0007669"/>
    <property type="project" value="UniProtKB-KW"/>
</dbReference>
<dbReference type="GO" id="GO:0008239">
    <property type="term" value="F:dipeptidyl-peptidase activity"/>
    <property type="evidence" value="ECO:0007669"/>
    <property type="project" value="TreeGrafter"/>
</dbReference>
<dbReference type="InterPro" id="IPR029058">
    <property type="entry name" value="AB_hydrolase_fold"/>
</dbReference>
<dbReference type="PANTHER" id="PTHR11010">
    <property type="entry name" value="PROTEASE S28 PRO-X CARBOXYPEPTIDASE-RELATED"/>
    <property type="match status" value="1"/>
</dbReference>
<dbReference type="Gene3D" id="3.40.50.1820">
    <property type="entry name" value="alpha/beta hydrolase"/>
    <property type="match status" value="2"/>
</dbReference>
<dbReference type="PANTHER" id="PTHR11010:SF38">
    <property type="entry name" value="LYSOSOMAL PRO-X CARBOXYPEPTIDASE"/>
    <property type="match status" value="1"/>
</dbReference>
<dbReference type="SUPFAM" id="SSF53474">
    <property type="entry name" value="alpha/beta-Hydrolases"/>
    <property type="match status" value="1"/>
</dbReference>
<protein>
    <submittedName>
        <fullName evidence="5">Tripeptidyl aminopeptidase</fullName>
    </submittedName>
</protein>
<dbReference type="EMBL" id="AP019736">
    <property type="protein sequence ID" value="BBL06056.1"/>
    <property type="molecule type" value="Genomic_DNA"/>
</dbReference>
<keyword evidence="3" id="KW-0378">Hydrolase</keyword>
<evidence type="ECO:0000313" key="6">
    <source>
        <dbReference type="Proteomes" id="UP000319374"/>
    </source>
</evidence>
<name>A0A4Y1X0M6_9BACT</name>
<feature type="chain" id="PRO_5021414203" evidence="4">
    <location>
        <begin position="19"/>
        <end position="431"/>
    </location>
</feature>
<evidence type="ECO:0000313" key="5">
    <source>
        <dbReference type="EMBL" id="BBL06056.1"/>
    </source>
</evidence>
<evidence type="ECO:0000256" key="3">
    <source>
        <dbReference type="ARBA" id="ARBA00022801"/>
    </source>
</evidence>
<proteinExistence type="predicted"/>
<dbReference type="GO" id="GO:0004177">
    <property type="term" value="F:aminopeptidase activity"/>
    <property type="evidence" value="ECO:0007669"/>
    <property type="project" value="UniProtKB-KW"/>
</dbReference>
<reference evidence="6" key="1">
    <citation type="submission" date="2019-06" db="EMBL/GenBank/DDBJ databases">
        <title>Alistipes onderdonkii subsp. vulgaris subsp. nov., Alistipes dispar sp. nov. and Alistipes communis sp. nov., isolated from human faeces, and creation of Alistipes onderdonkii subsp. onderdonkii subsp. nov.</title>
        <authorList>
            <person name="Sakamoto M."/>
            <person name="Ikeyama N."/>
            <person name="Ogata Y."/>
            <person name="Suda W."/>
            <person name="Iino T."/>
            <person name="Hattori M."/>
            <person name="Ohkuma M."/>
        </authorList>
    </citation>
    <scope>NUCLEOTIDE SEQUENCE [LARGE SCALE GENOMIC DNA]</scope>
    <source>
        <strain evidence="6">5CPEGH6</strain>
    </source>
</reference>
<dbReference type="KEGG" id="ada:A5CPEGH6_06940"/>
<accession>A0A4Y1X0M6</accession>
<dbReference type="AlphaFoldDB" id="A0A4Y1X0M6"/>
<dbReference type="OrthoDB" id="3979391at2"/>
<dbReference type="Proteomes" id="UP000319374">
    <property type="component" value="Chromosome"/>
</dbReference>
<dbReference type="RefSeq" id="WP_141427910.1">
    <property type="nucleotide sequence ID" value="NZ_AP019736.1"/>
</dbReference>
<dbReference type="Pfam" id="PF05576">
    <property type="entry name" value="Peptidase_S37"/>
    <property type="match status" value="1"/>
</dbReference>
<keyword evidence="5" id="KW-0031">Aminopeptidase</keyword>
<evidence type="ECO:0000256" key="2">
    <source>
        <dbReference type="ARBA" id="ARBA00022729"/>
    </source>
</evidence>
<evidence type="ECO:0000256" key="1">
    <source>
        <dbReference type="ARBA" id="ARBA00022670"/>
    </source>
</evidence>
<evidence type="ECO:0000256" key="4">
    <source>
        <dbReference type="SAM" id="SignalP"/>
    </source>
</evidence>
<sequence>MWKRLTLLCLLFATVSLAASGADGGRVGQRIAALEGVEETKALPAGEFAGKYEVMLTQPLDWRHPERGSFLQRVVVMHVGWDRPTVLITQGYDANFALPEKYRDELSELFDTNIVFVEHRYFDRSTPEPLDWRYLTAENSACDLHRIRTLFGELYPGKWIASGISKGGTTTMLYAAYFPGDVDIYVPYVGPVCHAVEDKRFAPFLAQVGTAESRAAVREFQREVFRRKADLMPGFRAVCEQKGYAFRVPVEEIFDYCTLELGFSLWQWGFDPEKLPSAEASDEEVLDFLVANAGPDYFSSGNAQAPFFVQAARELGYYPYDAEPFREYTSVDTRDYLRRLFLPEELRGTKFSKKLGRKITRYLKRNDPRMIFIYGGDDPWTAPGAAWAATPGKRNMKAFVQPGGSHRTRIATLPDSMRREAVATLRGWLAE</sequence>
<dbReference type="InterPro" id="IPR008761">
    <property type="entry name" value="Peptidase_S37"/>
</dbReference>
<keyword evidence="2 4" id="KW-0732">Signal</keyword>
<keyword evidence="1" id="KW-0645">Protease</keyword>
<gene>
    <name evidence="5" type="ORF">A5CPEGH6_06940</name>
</gene>
<organism evidence="5 6">
    <name type="scientific">Alistipes dispar</name>
    <dbReference type="NCBI Taxonomy" id="2585119"/>
    <lineage>
        <taxon>Bacteria</taxon>
        <taxon>Pseudomonadati</taxon>
        <taxon>Bacteroidota</taxon>
        <taxon>Bacteroidia</taxon>
        <taxon>Bacteroidales</taxon>
        <taxon>Rikenellaceae</taxon>
        <taxon>Alistipes</taxon>
    </lineage>
</organism>
<feature type="signal peptide" evidence="4">
    <location>
        <begin position="1"/>
        <end position="18"/>
    </location>
</feature>
<keyword evidence="6" id="KW-1185">Reference proteome</keyword>
<dbReference type="GeneID" id="98672668"/>